<organism evidence="2 3">
    <name type="scientific">Apostasia shenzhenica</name>
    <dbReference type="NCBI Taxonomy" id="1088818"/>
    <lineage>
        <taxon>Eukaryota</taxon>
        <taxon>Viridiplantae</taxon>
        <taxon>Streptophyta</taxon>
        <taxon>Embryophyta</taxon>
        <taxon>Tracheophyta</taxon>
        <taxon>Spermatophyta</taxon>
        <taxon>Magnoliopsida</taxon>
        <taxon>Liliopsida</taxon>
        <taxon>Asparagales</taxon>
        <taxon>Orchidaceae</taxon>
        <taxon>Apostasioideae</taxon>
        <taxon>Apostasia</taxon>
    </lineage>
</organism>
<dbReference type="PANTHER" id="PTHR48227:SF1">
    <property type="entry name" value="DNA LIGASE 1-LIKE"/>
    <property type="match status" value="1"/>
</dbReference>
<reference evidence="2 3" key="1">
    <citation type="journal article" date="2017" name="Nature">
        <title>The Apostasia genome and the evolution of orchids.</title>
        <authorList>
            <person name="Zhang G.Q."/>
            <person name="Liu K.W."/>
            <person name="Li Z."/>
            <person name="Lohaus R."/>
            <person name="Hsiao Y.Y."/>
            <person name="Niu S.C."/>
            <person name="Wang J.Y."/>
            <person name="Lin Y.C."/>
            <person name="Xu Q."/>
            <person name="Chen L.J."/>
            <person name="Yoshida K."/>
            <person name="Fujiwara S."/>
            <person name="Wang Z.W."/>
            <person name="Zhang Y.Q."/>
            <person name="Mitsuda N."/>
            <person name="Wang M."/>
            <person name="Liu G.H."/>
            <person name="Pecoraro L."/>
            <person name="Huang H.X."/>
            <person name="Xiao X.J."/>
            <person name="Lin M."/>
            <person name="Wu X.Y."/>
            <person name="Wu W.L."/>
            <person name="Chen Y.Y."/>
            <person name="Chang S.B."/>
            <person name="Sakamoto S."/>
            <person name="Ohme-Takagi M."/>
            <person name="Yagi M."/>
            <person name="Zeng S.J."/>
            <person name="Shen C.Y."/>
            <person name="Yeh C.M."/>
            <person name="Luo Y.B."/>
            <person name="Tsai W.C."/>
            <person name="Van de Peer Y."/>
            <person name="Liu Z.J."/>
        </authorList>
    </citation>
    <scope>NUCLEOTIDE SEQUENCE [LARGE SCALE GENOMIC DNA]</scope>
    <source>
        <strain evidence="3">cv. Shenzhen</strain>
        <tissue evidence="2">Stem</tissue>
    </source>
</reference>
<feature type="compositionally biased region" description="Basic and acidic residues" evidence="1">
    <location>
        <begin position="172"/>
        <end position="218"/>
    </location>
</feature>
<feature type="compositionally biased region" description="Basic and acidic residues" evidence="1">
    <location>
        <begin position="130"/>
        <end position="150"/>
    </location>
</feature>
<dbReference type="PANTHER" id="PTHR48227">
    <property type="entry name" value="DNA TOPOISOMERASE 1-LIKE"/>
    <property type="match status" value="1"/>
</dbReference>
<dbReference type="STRING" id="1088818.A0A2I0BGZ3"/>
<proteinExistence type="predicted"/>
<dbReference type="AlphaFoldDB" id="A0A2I0BGZ3"/>
<keyword evidence="3" id="KW-1185">Reference proteome</keyword>
<name>A0A2I0BGZ3_9ASPA</name>
<dbReference type="Proteomes" id="UP000236161">
    <property type="component" value="Unassembled WGS sequence"/>
</dbReference>
<sequence>MRAVKGEITSSRPISLSKAAAVLSRFASSDSGARPDVAAYLRRAASAFDELVAAHREIRAPQKMSRLEENEYEDDSRQKKNGADYGAAEAGEECRFTAPIDEAKVVREVKEEGKVSRFSTEAELNGFAEQEEKKDKKNELKGKNYNKVEAEGEEFERDGKGSVERRRKKEKKREDGREEEAAKKSLEVKYADMERKKRKNFDAAQERLSGELDQEDGHRKKRKRKAD</sequence>
<accession>A0A2I0BGZ3</accession>
<evidence type="ECO:0000256" key="1">
    <source>
        <dbReference type="SAM" id="MobiDB-lite"/>
    </source>
</evidence>
<feature type="region of interest" description="Disordered" evidence="1">
    <location>
        <begin position="111"/>
        <end position="227"/>
    </location>
</feature>
<protein>
    <submittedName>
        <fullName evidence="2">Uncharacterized protein</fullName>
    </submittedName>
</protein>
<gene>
    <name evidence="2" type="ORF">AXF42_Ash004550</name>
</gene>
<evidence type="ECO:0000313" key="2">
    <source>
        <dbReference type="EMBL" id="PKA67059.1"/>
    </source>
</evidence>
<feature type="compositionally biased region" description="Basic and acidic residues" evidence="1">
    <location>
        <begin position="60"/>
        <end position="82"/>
    </location>
</feature>
<evidence type="ECO:0000313" key="3">
    <source>
        <dbReference type="Proteomes" id="UP000236161"/>
    </source>
</evidence>
<feature type="region of interest" description="Disordered" evidence="1">
    <location>
        <begin position="60"/>
        <end position="92"/>
    </location>
</feature>
<dbReference type="OrthoDB" id="696117at2759"/>
<dbReference type="EMBL" id="KZ451883">
    <property type="protein sequence ID" value="PKA67059.1"/>
    <property type="molecule type" value="Genomic_DNA"/>
</dbReference>